<name>A0ABS4GAD0_9FIRM</name>
<accession>A0ABS4GAD0</accession>
<keyword evidence="2" id="KW-1185">Reference proteome</keyword>
<evidence type="ECO:0000313" key="1">
    <source>
        <dbReference type="EMBL" id="MBP1924632.1"/>
    </source>
</evidence>
<gene>
    <name evidence="1" type="ORF">J2Z76_000485</name>
</gene>
<comment type="caution">
    <text evidence="1">The sequence shown here is derived from an EMBL/GenBank/DDBJ whole genome shotgun (WGS) entry which is preliminary data.</text>
</comment>
<dbReference type="Proteomes" id="UP001519342">
    <property type="component" value="Unassembled WGS sequence"/>
</dbReference>
<sequence length="57" mass="6717">MKANTIEQFYIFKWIDENFHRETLEVTLIDRCNVKIKDGNGDEATVTYVSKDNIVLH</sequence>
<organism evidence="1 2">
    <name type="scientific">Sedimentibacter acidaminivorans</name>
    <dbReference type="NCBI Taxonomy" id="913099"/>
    <lineage>
        <taxon>Bacteria</taxon>
        <taxon>Bacillati</taxon>
        <taxon>Bacillota</taxon>
        <taxon>Tissierellia</taxon>
        <taxon>Sedimentibacter</taxon>
    </lineage>
</organism>
<proteinExistence type="predicted"/>
<protein>
    <submittedName>
        <fullName evidence="1">Uncharacterized protein</fullName>
    </submittedName>
</protein>
<reference evidence="1 2" key="1">
    <citation type="submission" date="2021-03" db="EMBL/GenBank/DDBJ databases">
        <title>Genomic Encyclopedia of Type Strains, Phase IV (KMG-IV): sequencing the most valuable type-strain genomes for metagenomic binning, comparative biology and taxonomic classification.</title>
        <authorList>
            <person name="Goeker M."/>
        </authorList>
    </citation>
    <scope>NUCLEOTIDE SEQUENCE [LARGE SCALE GENOMIC DNA]</scope>
    <source>
        <strain evidence="1 2">DSM 24004</strain>
    </source>
</reference>
<evidence type="ECO:0000313" key="2">
    <source>
        <dbReference type="Proteomes" id="UP001519342"/>
    </source>
</evidence>
<dbReference type="EMBL" id="JAGGKS010000001">
    <property type="protein sequence ID" value="MBP1924632.1"/>
    <property type="molecule type" value="Genomic_DNA"/>
</dbReference>
<dbReference type="RefSeq" id="WP_209510381.1">
    <property type="nucleotide sequence ID" value="NZ_JAGGKS010000001.1"/>
</dbReference>